<name>A0ABR0BA36_9CRUS</name>
<sequence>MASPFSRSEKNLIVPGNVFRSFPPFRDEFICSLSFERLVTIACSSVVALLLVEASFPALASSVILLASLVNGLLALFFNVCDNVFLFLQQTFKIIYFTLFSTTPCYFSS</sequence>
<proteinExistence type="predicted"/>
<comment type="caution">
    <text evidence="2">The sequence shown here is derived from an EMBL/GenBank/DDBJ whole genome shotgun (WGS) entry which is preliminary data.</text>
</comment>
<evidence type="ECO:0000256" key="1">
    <source>
        <dbReference type="SAM" id="Phobius"/>
    </source>
</evidence>
<feature type="transmembrane region" description="Helical" evidence="1">
    <location>
        <begin position="58"/>
        <end position="80"/>
    </location>
</feature>
<protein>
    <submittedName>
        <fullName evidence="2">Uncharacterized protein</fullName>
    </submittedName>
</protein>
<evidence type="ECO:0000313" key="3">
    <source>
        <dbReference type="Proteomes" id="UP001234178"/>
    </source>
</evidence>
<dbReference type="Proteomes" id="UP001234178">
    <property type="component" value="Unassembled WGS sequence"/>
</dbReference>
<keyword evidence="1" id="KW-0812">Transmembrane</keyword>
<accession>A0ABR0BA36</accession>
<keyword evidence="3" id="KW-1185">Reference proteome</keyword>
<keyword evidence="1" id="KW-1133">Transmembrane helix</keyword>
<gene>
    <name evidence="2" type="ORF">OUZ56_033049</name>
</gene>
<dbReference type="EMBL" id="JAOYFB010000043">
    <property type="protein sequence ID" value="KAK4045443.1"/>
    <property type="molecule type" value="Genomic_DNA"/>
</dbReference>
<organism evidence="2 3">
    <name type="scientific">Daphnia magna</name>
    <dbReference type="NCBI Taxonomy" id="35525"/>
    <lineage>
        <taxon>Eukaryota</taxon>
        <taxon>Metazoa</taxon>
        <taxon>Ecdysozoa</taxon>
        <taxon>Arthropoda</taxon>
        <taxon>Crustacea</taxon>
        <taxon>Branchiopoda</taxon>
        <taxon>Diplostraca</taxon>
        <taxon>Cladocera</taxon>
        <taxon>Anomopoda</taxon>
        <taxon>Daphniidae</taxon>
        <taxon>Daphnia</taxon>
    </lineage>
</organism>
<reference evidence="2 3" key="1">
    <citation type="journal article" date="2023" name="Nucleic Acids Res.">
        <title>The hologenome of Daphnia magna reveals possible DNA methylation and microbiome-mediated evolution of the host genome.</title>
        <authorList>
            <person name="Chaturvedi A."/>
            <person name="Li X."/>
            <person name="Dhandapani V."/>
            <person name="Marshall H."/>
            <person name="Kissane S."/>
            <person name="Cuenca-Cambronero M."/>
            <person name="Asole G."/>
            <person name="Calvet F."/>
            <person name="Ruiz-Romero M."/>
            <person name="Marangio P."/>
            <person name="Guigo R."/>
            <person name="Rago D."/>
            <person name="Mirbahai L."/>
            <person name="Eastwood N."/>
            <person name="Colbourne J.K."/>
            <person name="Zhou J."/>
            <person name="Mallon E."/>
            <person name="Orsini L."/>
        </authorList>
    </citation>
    <scope>NUCLEOTIDE SEQUENCE [LARGE SCALE GENOMIC DNA]</scope>
    <source>
        <strain evidence="2">LRV0_1</strain>
    </source>
</reference>
<evidence type="ECO:0000313" key="2">
    <source>
        <dbReference type="EMBL" id="KAK4045443.1"/>
    </source>
</evidence>
<keyword evidence="1" id="KW-0472">Membrane</keyword>